<evidence type="ECO:0000256" key="3">
    <source>
        <dbReference type="ARBA" id="ARBA00022475"/>
    </source>
</evidence>
<accession>A0A6B2M502</accession>
<dbReference type="RefSeq" id="WP_163966311.1">
    <property type="nucleotide sequence ID" value="NZ_JAAGNX010000003.1"/>
</dbReference>
<feature type="transmembrane region" description="Helical" evidence="7">
    <location>
        <begin position="114"/>
        <end position="135"/>
    </location>
</feature>
<keyword evidence="6 7" id="KW-0472">Membrane</keyword>
<dbReference type="InterPro" id="IPR052923">
    <property type="entry name" value="UPF0718"/>
</dbReference>
<dbReference type="Pfam" id="PF03773">
    <property type="entry name" value="ArsP_1"/>
    <property type="match status" value="1"/>
</dbReference>
<feature type="transmembrane region" description="Helical" evidence="7">
    <location>
        <begin position="346"/>
        <end position="364"/>
    </location>
</feature>
<sequence length="373" mass="39621">MDFVSLIIRYLKETWWLTSEMAPYLVLGFVIAGVLRAFFTEEWVRRHLGQKGLYQIVKAVIIGIPLPLCSCGVIPVAASIRRQGGSRGAVAAFTAATPQTGVDAIAATVGMLGWVFAIVRVIIAFINGIVAGLVVEKWGDGNKAITATEEEDCCDSSEESCCASTTETSCCCESETESCCSGSEDPQPEENRLAFLLSGLKFGLVTLPRDLFGALVVGLLLAGAISTFIPQDFFSNIPGGQFGVYLGMTLISLPLYICSTGSIPMAFTFLQSGLSPGAVLIFLIAGPASNAATVTSLWKIIGGRATVGYILSIIATCWVAAITLDFSGLSLMVTQAVHHHDMGVNLFQQLMGGLLVAILVFSRLGQSRITRSL</sequence>
<keyword evidence="4 7" id="KW-0812">Transmembrane</keyword>
<comment type="caution">
    <text evidence="8">The sequence shown here is derived from an EMBL/GenBank/DDBJ whole genome shotgun (WGS) entry which is preliminary data.</text>
</comment>
<evidence type="ECO:0000256" key="5">
    <source>
        <dbReference type="ARBA" id="ARBA00022989"/>
    </source>
</evidence>
<evidence type="ECO:0000313" key="8">
    <source>
        <dbReference type="EMBL" id="NDV63167.1"/>
    </source>
</evidence>
<feature type="transmembrane region" description="Helical" evidence="7">
    <location>
        <begin position="59"/>
        <end position="78"/>
    </location>
</feature>
<feature type="transmembrane region" description="Helical" evidence="7">
    <location>
        <begin position="211"/>
        <end position="230"/>
    </location>
</feature>
<keyword evidence="9" id="KW-1185">Reference proteome</keyword>
<evidence type="ECO:0000256" key="6">
    <source>
        <dbReference type="ARBA" id="ARBA00023136"/>
    </source>
</evidence>
<dbReference type="EMBL" id="JAAGNX010000003">
    <property type="protein sequence ID" value="NDV63167.1"/>
    <property type="molecule type" value="Genomic_DNA"/>
</dbReference>
<proteinExistence type="inferred from homology"/>
<evidence type="ECO:0000256" key="4">
    <source>
        <dbReference type="ARBA" id="ARBA00022692"/>
    </source>
</evidence>
<dbReference type="PANTHER" id="PTHR34184">
    <property type="entry name" value="UPF0718 PROTEIN YCGR"/>
    <property type="match status" value="1"/>
</dbReference>
<feature type="transmembrane region" description="Helical" evidence="7">
    <location>
        <begin position="307"/>
        <end position="326"/>
    </location>
</feature>
<dbReference type="NCBIfam" id="NF033936">
    <property type="entry name" value="CuZnOut_SO0444"/>
    <property type="match status" value="1"/>
</dbReference>
<protein>
    <submittedName>
        <fullName evidence="8">SO_0444 family Cu/Zn efflux transporter</fullName>
    </submittedName>
</protein>
<evidence type="ECO:0000256" key="2">
    <source>
        <dbReference type="ARBA" id="ARBA00006386"/>
    </source>
</evidence>
<dbReference type="InterPro" id="IPR005524">
    <property type="entry name" value="DUF318"/>
</dbReference>
<evidence type="ECO:0000256" key="1">
    <source>
        <dbReference type="ARBA" id="ARBA00004651"/>
    </source>
</evidence>
<feature type="transmembrane region" description="Helical" evidence="7">
    <location>
        <begin position="242"/>
        <end position="267"/>
    </location>
</feature>
<evidence type="ECO:0000256" key="7">
    <source>
        <dbReference type="SAM" id="Phobius"/>
    </source>
</evidence>
<comment type="similarity">
    <text evidence="2">Belongs to the UPF0718 family.</text>
</comment>
<reference evidence="8 9" key="1">
    <citation type="submission" date="2020-02" db="EMBL/GenBank/DDBJ databases">
        <title>Albibacoteraceae fam. nov., the first described family within the subdivision 4 Verrucomicrobia.</title>
        <authorList>
            <person name="Xi F."/>
        </authorList>
    </citation>
    <scope>NUCLEOTIDE SEQUENCE [LARGE SCALE GENOMIC DNA]</scope>
    <source>
        <strain evidence="8 9">CK1056</strain>
    </source>
</reference>
<feature type="transmembrane region" description="Helical" evidence="7">
    <location>
        <begin position="21"/>
        <end position="39"/>
    </location>
</feature>
<evidence type="ECO:0000313" key="9">
    <source>
        <dbReference type="Proteomes" id="UP000478417"/>
    </source>
</evidence>
<dbReference type="AlphaFoldDB" id="A0A6B2M502"/>
<dbReference type="Proteomes" id="UP000478417">
    <property type="component" value="Unassembled WGS sequence"/>
</dbReference>
<organism evidence="8 9">
    <name type="scientific">Oceanipulchritudo coccoides</name>
    <dbReference type="NCBI Taxonomy" id="2706888"/>
    <lineage>
        <taxon>Bacteria</taxon>
        <taxon>Pseudomonadati</taxon>
        <taxon>Verrucomicrobiota</taxon>
        <taxon>Opitutia</taxon>
        <taxon>Puniceicoccales</taxon>
        <taxon>Oceanipulchritudinaceae</taxon>
        <taxon>Oceanipulchritudo</taxon>
    </lineage>
</organism>
<keyword evidence="3" id="KW-1003">Cell membrane</keyword>
<dbReference type="PANTHER" id="PTHR34184:SF4">
    <property type="entry name" value="UPF0718 PROTEIN YCGR"/>
    <property type="match status" value="1"/>
</dbReference>
<name>A0A6B2M502_9BACT</name>
<gene>
    <name evidence="8" type="ORF">G0Q06_11945</name>
</gene>
<comment type="subcellular location">
    <subcellularLocation>
        <location evidence="1">Cell membrane</location>
        <topology evidence="1">Multi-pass membrane protein</topology>
    </subcellularLocation>
</comment>
<keyword evidence="5 7" id="KW-1133">Transmembrane helix</keyword>
<feature type="transmembrane region" description="Helical" evidence="7">
    <location>
        <begin position="279"/>
        <end position="300"/>
    </location>
</feature>
<dbReference type="GO" id="GO:0005886">
    <property type="term" value="C:plasma membrane"/>
    <property type="evidence" value="ECO:0007669"/>
    <property type="project" value="UniProtKB-SubCell"/>
</dbReference>